<accession>A0A371Q2T2</accession>
<name>A0A371Q2T2_STRIH</name>
<dbReference type="EMBL" id="QUAC01000140">
    <property type="protein sequence ID" value="REK88999.1"/>
    <property type="molecule type" value="Genomic_DNA"/>
</dbReference>
<dbReference type="OrthoDB" id="9790035at2"/>
<dbReference type="RefSeq" id="WP_128508287.1">
    <property type="nucleotide sequence ID" value="NZ_QUAC01000140.1"/>
</dbReference>
<protein>
    <submittedName>
        <fullName evidence="1">Uncharacterized protein</fullName>
    </submittedName>
</protein>
<sequence>MSVRVGTSRTAANRLCGELATRGCPAADLAAATRILFPAGWAPRAPVGFDVQLMARAVLEDVLRDRVTALAPVTFRYGLHAEHLLPGPRLHRSGGQVAQE</sequence>
<evidence type="ECO:0000313" key="2">
    <source>
        <dbReference type="Proteomes" id="UP000262477"/>
    </source>
</evidence>
<keyword evidence="2" id="KW-1185">Reference proteome</keyword>
<dbReference type="Proteomes" id="UP000262477">
    <property type="component" value="Unassembled WGS sequence"/>
</dbReference>
<organism evidence="1 2">
    <name type="scientific">Streptomyces inhibens</name>
    <dbReference type="NCBI Taxonomy" id="2293571"/>
    <lineage>
        <taxon>Bacteria</taxon>
        <taxon>Bacillati</taxon>
        <taxon>Actinomycetota</taxon>
        <taxon>Actinomycetes</taxon>
        <taxon>Kitasatosporales</taxon>
        <taxon>Streptomycetaceae</taxon>
        <taxon>Streptomyces</taxon>
    </lineage>
</organism>
<gene>
    <name evidence="1" type="ORF">DY245_18065</name>
</gene>
<reference evidence="1 2" key="1">
    <citation type="submission" date="2018-08" db="EMBL/GenBank/DDBJ databases">
        <title>Streptomyces NEAU-D10 sp. nov., a novel Actinomycete isolated from soil.</title>
        <authorList>
            <person name="Jin L."/>
        </authorList>
    </citation>
    <scope>NUCLEOTIDE SEQUENCE [LARGE SCALE GENOMIC DNA]</scope>
    <source>
        <strain evidence="1 2">NEAU-D10</strain>
    </source>
</reference>
<comment type="caution">
    <text evidence="1">The sequence shown here is derived from an EMBL/GenBank/DDBJ whole genome shotgun (WGS) entry which is preliminary data.</text>
</comment>
<dbReference type="AlphaFoldDB" id="A0A371Q2T2"/>
<proteinExistence type="predicted"/>
<evidence type="ECO:0000313" key="1">
    <source>
        <dbReference type="EMBL" id="REK88999.1"/>
    </source>
</evidence>